<evidence type="ECO:0000256" key="1">
    <source>
        <dbReference type="ARBA" id="ARBA00010617"/>
    </source>
</evidence>
<reference evidence="2" key="1">
    <citation type="submission" date="2020-05" db="EMBL/GenBank/DDBJ databases">
        <authorList>
            <person name="Chiriac C."/>
            <person name="Salcher M."/>
            <person name="Ghai R."/>
            <person name="Kavagutti S V."/>
        </authorList>
    </citation>
    <scope>NUCLEOTIDE SEQUENCE</scope>
</reference>
<dbReference type="PRINTS" id="PR00385">
    <property type="entry name" value="P450"/>
</dbReference>
<dbReference type="PANTHER" id="PTHR46696:SF6">
    <property type="entry name" value="P450, PUTATIVE (EUROFUNG)-RELATED"/>
    <property type="match status" value="1"/>
</dbReference>
<sequence length="433" mass="47666">MATTDLHVPDDIARAVMDPASYPQLESVVLPACTWLRDNLPVGLATVDGWDPVWLVSRHADIVQVLRNQGAFHNGDFPHLTSIASKEFARSLTSGSARSFDYPSYMDPPEHPKVRSSANDFFRPEYIRKNYEPAFREFAKDVVDGLMARADGGVGEADFVNDFVRAYPLRVVLAILGLGEDLAPRALALTREFNGFHDPANHRAEFAGLPDAAARQWAATIKDLRDFFSDLRRTRAGSESNDLVTFIENARIDGEPWEDRYADSLLAGILPAGHDTTALALSGGVLGLIRFPEQLAACKRDPSLIPGLVEECLRYSTPAKHFMRIAVEDVTVGDAVIKAGDEVMCLFASGNRDPRVFADPDVFDVTRRPNPHLTFSSGPHICSGIHIARIEMRVLLEELIPRIGTVELAGEIEIEPANLVSGLRTLPIRFTTA</sequence>
<dbReference type="InterPro" id="IPR001128">
    <property type="entry name" value="Cyt_P450"/>
</dbReference>
<dbReference type="Pfam" id="PF00067">
    <property type="entry name" value="p450"/>
    <property type="match status" value="1"/>
</dbReference>
<dbReference type="GO" id="GO:0005506">
    <property type="term" value="F:iron ion binding"/>
    <property type="evidence" value="ECO:0007669"/>
    <property type="project" value="InterPro"/>
</dbReference>
<accession>A0A6J7JYX2</accession>
<dbReference type="SUPFAM" id="SSF48264">
    <property type="entry name" value="Cytochrome P450"/>
    <property type="match status" value="1"/>
</dbReference>
<dbReference type="GO" id="GO:0020037">
    <property type="term" value="F:heme binding"/>
    <property type="evidence" value="ECO:0007669"/>
    <property type="project" value="InterPro"/>
</dbReference>
<organism evidence="2">
    <name type="scientific">freshwater metagenome</name>
    <dbReference type="NCBI Taxonomy" id="449393"/>
    <lineage>
        <taxon>unclassified sequences</taxon>
        <taxon>metagenomes</taxon>
        <taxon>ecological metagenomes</taxon>
    </lineage>
</organism>
<dbReference type="InterPro" id="IPR036396">
    <property type="entry name" value="Cyt_P450_sf"/>
</dbReference>
<evidence type="ECO:0000313" key="2">
    <source>
        <dbReference type="EMBL" id="CAB4947991.1"/>
    </source>
</evidence>
<dbReference type="PANTHER" id="PTHR46696">
    <property type="entry name" value="P450, PUTATIVE (EUROFUNG)-RELATED"/>
    <property type="match status" value="1"/>
</dbReference>
<dbReference type="EMBL" id="CAFBND010000062">
    <property type="protein sequence ID" value="CAB4947991.1"/>
    <property type="molecule type" value="Genomic_DNA"/>
</dbReference>
<dbReference type="GO" id="GO:0016705">
    <property type="term" value="F:oxidoreductase activity, acting on paired donors, with incorporation or reduction of molecular oxygen"/>
    <property type="evidence" value="ECO:0007669"/>
    <property type="project" value="InterPro"/>
</dbReference>
<dbReference type="InterPro" id="IPR002397">
    <property type="entry name" value="Cyt_P450_B"/>
</dbReference>
<protein>
    <submittedName>
        <fullName evidence="2">Unannotated protein</fullName>
    </submittedName>
</protein>
<dbReference type="PRINTS" id="PR00359">
    <property type="entry name" value="BP450"/>
</dbReference>
<proteinExistence type="inferred from homology"/>
<dbReference type="GO" id="GO:0004497">
    <property type="term" value="F:monooxygenase activity"/>
    <property type="evidence" value="ECO:0007669"/>
    <property type="project" value="InterPro"/>
</dbReference>
<dbReference type="AlphaFoldDB" id="A0A6J7JYX2"/>
<name>A0A6J7JYX2_9ZZZZ</name>
<comment type="similarity">
    <text evidence="1">Belongs to the cytochrome P450 family.</text>
</comment>
<dbReference type="Gene3D" id="1.10.630.10">
    <property type="entry name" value="Cytochrome P450"/>
    <property type="match status" value="1"/>
</dbReference>
<gene>
    <name evidence="2" type="ORF">UFOPK3752_01479</name>
</gene>